<dbReference type="EMBL" id="JAFFHA010000007">
    <property type="protein sequence ID" value="KAK4653848.1"/>
    <property type="molecule type" value="Genomic_DNA"/>
</dbReference>
<name>A0ABR0GDT1_9PEZI</name>
<dbReference type="GeneID" id="87911435"/>
<evidence type="ECO:0000313" key="3">
    <source>
        <dbReference type="Proteomes" id="UP001323405"/>
    </source>
</evidence>
<proteinExistence type="predicted"/>
<feature type="compositionally biased region" description="Low complexity" evidence="1">
    <location>
        <begin position="183"/>
        <end position="192"/>
    </location>
</feature>
<dbReference type="RefSeq" id="XP_062742823.1">
    <property type="nucleotide sequence ID" value="XM_062891528.1"/>
</dbReference>
<keyword evidence="3" id="KW-1185">Reference proteome</keyword>
<feature type="compositionally biased region" description="Polar residues" evidence="1">
    <location>
        <begin position="232"/>
        <end position="242"/>
    </location>
</feature>
<evidence type="ECO:0000256" key="1">
    <source>
        <dbReference type="SAM" id="MobiDB-lite"/>
    </source>
</evidence>
<protein>
    <submittedName>
        <fullName evidence="2">Uncharacterized protein</fullName>
    </submittedName>
</protein>
<feature type="region of interest" description="Disordered" evidence="1">
    <location>
        <begin position="332"/>
        <end position="351"/>
    </location>
</feature>
<evidence type="ECO:0000313" key="2">
    <source>
        <dbReference type="EMBL" id="KAK4653848.1"/>
    </source>
</evidence>
<organism evidence="2 3">
    <name type="scientific">Podospora pseudocomata</name>
    <dbReference type="NCBI Taxonomy" id="2093779"/>
    <lineage>
        <taxon>Eukaryota</taxon>
        <taxon>Fungi</taxon>
        <taxon>Dikarya</taxon>
        <taxon>Ascomycota</taxon>
        <taxon>Pezizomycotina</taxon>
        <taxon>Sordariomycetes</taxon>
        <taxon>Sordariomycetidae</taxon>
        <taxon>Sordariales</taxon>
        <taxon>Podosporaceae</taxon>
        <taxon>Podospora</taxon>
    </lineage>
</organism>
<gene>
    <name evidence="2" type="ORF">QC762_511360</name>
</gene>
<comment type="caution">
    <text evidence="2">The sequence shown here is derived from an EMBL/GenBank/DDBJ whole genome shotgun (WGS) entry which is preliminary data.</text>
</comment>
<feature type="compositionally biased region" description="Polar residues" evidence="1">
    <location>
        <begin position="201"/>
        <end position="215"/>
    </location>
</feature>
<sequence length="500" mass="54836">MGGFKRLQPIILDGFSHDIQIGQPFDTSWGAAWLTSVYTDIDHDLFRNMDPIVFRRIRYGNNVAVLFGALVECAEFYELPSFWHVISQGFSANADAVKSIVTVFVAARKAVKDRYPTSASSQTARSADEWIDILDHRGRNTSLFQFAPSKEADLRARAAAFFKSQQKQWLNAAWVPLKDQPISTQSQLSSKSSRNDRPASPGNQSAYQAGSTSRSNPRKRSASPPPERSSKQARMTSTSATNHPIPVEAQTKVPLPESTNMPQASQQLIGIKLPTAPGGEPSPRSSWLLKAGSHIPSRPPSIADLVPLSDSSEHEGVVKLRNRISILEAELANAKAEPPPPSKPNDFDPQELKSTLSTITNAVSTLMESSHHIVDGLQSLQNNILYRPQPQAQQLLTPDPPAVEAKLDAQHDLLLALTKQMAGKEEPETVEEALGLVERDVRGHRERLLRLYRKMDMDGGEEGGKVDWVAGILAGMEDLERRIGEGVPRGGGWLSKGKGT</sequence>
<reference evidence="2 3" key="1">
    <citation type="journal article" date="2023" name="bioRxiv">
        <title>High-quality genome assemblies of four members of thePodospora anserinaspecies complex.</title>
        <authorList>
            <person name="Ament-Velasquez S.L."/>
            <person name="Vogan A.A."/>
            <person name="Wallerman O."/>
            <person name="Hartmann F."/>
            <person name="Gautier V."/>
            <person name="Silar P."/>
            <person name="Giraud T."/>
            <person name="Johannesson H."/>
        </authorList>
    </citation>
    <scope>NUCLEOTIDE SEQUENCE [LARGE SCALE GENOMIC DNA]</scope>
    <source>
        <strain evidence="2 3">CBS 415.72m</strain>
    </source>
</reference>
<dbReference type="Proteomes" id="UP001323405">
    <property type="component" value="Unassembled WGS sequence"/>
</dbReference>
<feature type="region of interest" description="Disordered" evidence="1">
    <location>
        <begin position="181"/>
        <end position="261"/>
    </location>
</feature>
<accession>A0ABR0GDT1</accession>